<dbReference type="Proteomes" id="UP000523087">
    <property type="component" value="Unassembled WGS sequence"/>
</dbReference>
<dbReference type="UniPathway" id="UPA00135">
    <property type="reaction ID" value="UER00196"/>
</dbReference>
<evidence type="ECO:0000256" key="1">
    <source>
        <dbReference type="ARBA" id="ARBA00003800"/>
    </source>
</evidence>
<dbReference type="SUPFAM" id="SSF55021">
    <property type="entry name" value="ACT-like"/>
    <property type="match status" value="1"/>
</dbReference>
<dbReference type="SUPFAM" id="SSF51735">
    <property type="entry name" value="NAD(P)-binding Rossmann-fold domains"/>
    <property type="match status" value="1"/>
</dbReference>
<keyword evidence="14" id="KW-1185">Reference proteome</keyword>
<dbReference type="Pfam" id="PF02826">
    <property type="entry name" value="2-Hacid_dh_C"/>
    <property type="match status" value="1"/>
</dbReference>
<dbReference type="FunFam" id="3.30.70.260:FF:000008">
    <property type="entry name" value="D-3-phosphoglycerate dehydrogenase, chloroplastic"/>
    <property type="match status" value="1"/>
</dbReference>
<dbReference type="InterPro" id="IPR036291">
    <property type="entry name" value="NAD(P)-bd_dom_sf"/>
</dbReference>
<dbReference type="Gene3D" id="3.30.1330.90">
    <property type="entry name" value="D-3-phosphoglycerate dehydrogenase, domain 3"/>
    <property type="match status" value="1"/>
</dbReference>
<dbReference type="NCBIfam" id="TIGR01327">
    <property type="entry name" value="PGDH"/>
    <property type="match status" value="1"/>
</dbReference>
<protein>
    <recommendedName>
        <fullName evidence="4 11">D-3-phosphoglycerate dehydrogenase</fullName>
        <ecNumber evidence="11">1.1.1.95</ecNumber>
    </recommendedName>
</protein>
<comment type="catalytic activity">
    <reaction evidence="9">
        <text>(R)-2-hydroxyglutarate + NAD(+) = 2-oxoglutarate + NADH + H(+)</text>
        <dbReference type="Rhea" id="RHEA:49612"/>
        <dbReference type="ChEBI" id="CHEBI:15378"/>
        <dbReference type="ChEBI" id="CHEBI:15801"/>
        <dbReference type="ChEBI" id="CHEBI:16810"/>
        <dbReference type="ChEBI" id="CHEBI:57540"/>
        <dbReference type="ChEBI" id="CHEBI:57945"/>
        <dbReference type="EC" id="1.1.1.399"/>
    </reaction>
</comment>
<dbReference type="InterPro" id="IPR050857">
    <property type="entry name" value="D-2-hydroxyacid_DH"/>
</dbReference>
<sequence>MFRVLVSDSISEEGLAPLQKSEHIEIVQKHVTEVEDRLHEFDALLVRSATKVTEELLSKMPNLKIVGRAGVGVDNIDVDAATKHGVVVINAPNGNTISTAEHTFAMMASLVRHIPQAHISVKSREWNRSVFVGTELHGKHLGVIGFGRIGSEVAKRARAFGMKVHVYDPFLTKERAEKLGVSVCTLDEVLAVSDIITVHTPLTKETKGLLGEKNLAKTKKGVYLINCARGGIIDEQALVKFLKNGHVAGAALDVFEQEPPGDHPLLSLDNVIVTPHLGASTVEAQLNVATQVAEEVLQFLEGKPVTSSINLPTLSKDIYEKIQSFYNLAKKMGMIASQYMNVPVQEVTVTYAGTVADLETTYITRSLLAGFLKPRVASTVNEVNAAMIAKERGITFGEKFSNETHGYANCISFTVHGEQNTFTIKGTHIPNYGDRIVHLNGFAIDFAPEGYLLYIEHQDRPGMIGKVGNVLGEHQVNIATMQVGRQQAGGKAIMMLSLDKPLDDALLETLSKIEDIETVKKLEV</sequence>
<dbReference type="PROSITE" id="PS00670">
    <property type="entry name" value="D_2_HYDROXYACID_DH_2"/>
    <property type="match status" value="1"/>
</dbReference>
<evidence type="ECO:0000313" key="14">
    <source>
        <dbReference type="Proteomes" id="UP000523087"/>
    </source>
</evidence>
<dbReference type="CDD" id="cd12173">
    <property type="entry name" value="PGDH_4"/>
    <property type="match status" value="1"/>
</dbReference>
<evidence type="ECO:0000259" key="12">
    <source>
        <dbReference type="PROSITE" id="PS51671"/>
    </source>
</evidence>
<evidence type="ECO:0000256" key="9">
    <source>
        <dbReference type="ARBA" id="ARBA00048126"/>
    </source>
</evidence>
<dbReference type="PROSITE" id="PS00671">
    <property type="entry name" value="D_2_HYDROXYACID_DH_3"/>
    <property type="match status" value="1"/>
</dbReference>
<keyword evidence="8 11" id="KW-0718">Serine biosynthesis</keyword>
<gene>
    <name evidence="13" type="ORF">HNR31_000011</name>
</gene>
<evidence type="ECO:0000313" key="13">
    <source>
        <dbReference type="EMBL" id="MBA2873259.1"/>
    </source>
</evidence>
<keyword evidence="5 11" id="KW-0028">Amino-acid biosynthesis</keyword>
<dbReference type="InterPro" id="IPR045865">
    <property type="entry name" value="ACT-like_dom_sf"/>
</dbReference>
<dbReference type="EC" id="1.1.1.95" evidence="11"/>
<dbReference type="Pfam" id="PF00389">
    <property type="entry name" value="2-Hacid_dh"/>
    <property type="match status" value="1"/>
</dbReference>
<comment type="pathway">
    <text evidence="2 11">Amino-acid biosynthesis; L-serine biosynthesis; L-serine from 3-phospho-D-glycerate: step 1/3.</text>
</comment>
<dbReference type="GO" id="GO:0006564">
    <property type="term" value="P:L-serine biosynthetic process"/>
    <property type="evidence" value="ECO:0007669"/>
    <property type="project" value="UniProtKB-UniRule"/>
</dbReference>
<dbReference type="PROSITE" id="PS00065">
    <property type="entry name" value="D_2_HYDROXYACID_DH_1"/>
    <property type="match status" value="1"/>
</dbReference>
<dbReference type="InterPro" id="IPR006236">
    <property type="entry name" value="PGDH"/>
</dbReference>
<dbReference type="PANTHER" id="PTHR42789:SF1">
    <property type="entry name" value="D-ISOMER SPECIFIC 2-HYDROXYACID DEHYDROGENASE FAMILY PROTEIN (AFU_ORTHOLOGUE AFUA_6G10090)"/>
    <property type="match status" value="1"/>
</dbReference>
<evidence type="ECO:0000256" key="7">
    <source>
        <dbReference type="ARBA" id="ARBA00023027"/>
    </source>
</evidence>
<dbReference type="PROSITE" id="PS51671">
    <property type="entry name" value="ACT"/>
    <property type="match status" value="1"/>
</dbReference>
<evidence type="ECO:0000256" key="8">
    <source>
        <dbReference type="ARBA" id="ARBA00023299"/>
    </source>
</evidence>
<dbReference type="InterPro" id="IPR006140">
    <property type="entry name" value="D-isomer_DH_NAD-bd"/>
</dbReference>
<dbReference type="RefSeq" id="WP_181554226.1">
    <property type="nucleotide sequence ID" value="NZ_CP064060.1"/>
</dbReference>
<evidence type="ECO:0000256" key="3">
    <source>
        <dbReference type="ARBA" id="ARBA00005854"/>
    </source>
</evidence>
<comment type="similarity">
    <text evidence="3 11">Belongs to the D-isomer specific 2-hydroxyacid dehydrogenase family.</text>
</comment>
<dbReference type="EMBL" id="JACDUT010000001">
    <property type="protein sequence ID" value="MBA2873259.1"/>
    <property type="molecule type" value="Genomic_DNA"/>
</dbReference>
<dbReference type="InterPro" id="IPR029753">
    <property type="entry name" value="D-isomer_DH_CS"/>
</dbReference>
<evidence type="ECO:0000256" key="6">
    <source>
        <dbReference type="ARBA" id="ARBA00023002"/>
    </source>
</evidence>
<dbReference type="FunFam" id="3.40.50.720:FF:000021">
    <property type="entry name" value="D-3-phosphoglycerate dehydrogenase"/>
    <property type="match status" value="1"/>
</dbReference>
<name>A0A7V9Z395_9BACL</name>
<dbReference type="Pfam" id="PF01842">
    <property type="entry name" value="ACT"/>
    <property type="match status" value="1"/>
</dbReference>
<dbReference type="GO" id="GO:0051287">
    <property type="term" value="F:NAD binding"/>
    <property type="evidence" value="ECO:0007669"/>
    <property type="project" value="UniProtKB-UniRule"/>
</dbReference>
<keyword evidence="7 11" id="KW-0520">NAD</keyword>
<evidence type="ECO:0000256" key="10">
    <source>
        <dbReference type="ARBA" id="ARBA00048731"/>
    </source>
</evidence>
<comment type="catalytic activity">
    <reaction evidence="10 11">
        <text>(2R)-3-phosphoglycerate + NAD(+) = 3-phosphooxypyruvate + NADH + H(+)</text>
        <dbReference type="Rhea" id="RHEA:12641"/>
        <dbReference type="ChEBI" id="CHEBI:15378"/>
        <dbReference type="ChEBI" id="CHEBI:18110"/>
        <dbReference type="ChEBI" id="CHEBI:57540"/>
        <dbReference type="ChEBI" id="CHEBI:57945"/>
        <dbReference type="ChEBI" id="CHEBI:58272"/>
        <dbReference type="EC" id="1.1.1.95"/>
    </reaction>
</comment>
<evidence type="ECO:0000256" key="4">
    <source>
        <dbReference type="ARBA" id="ARBA00021582"/>
    </source>
</evidence>
<dbReference type="InterPro" id="IPR006139">
    <property type="entry name" value="D-isomer_2_OHA_DH_cat_dom"/>
</dbReference>
<proteinExistence type="inferred from homology"/>
<dbReference type="GO" id="GO:0004617">
    <property type="term" value="F:phosphoglycerate dehydrogenase activity"/>
    <property type="evidence" value="ECO:0007669"/>
    <property type="project" value="UniProtKB-UniRule"/>
</dbReference>
<dbReference type="InterPro" id="IPR045626">
    <property type="entry name" value="PGDH_ASB_dom"/>
</dbReference>
<dbReference type="InterPro" id="IPR002912">
    <property type="entry name" value="ACT_dom"/>
</dbReference>
<comment type="caution">
    <text evidence="13">The sequence shown here is derived from an EMBL/GenBank/DDBJ whole genome shotgun (WGS) entry which is preliminary data.</text>
</comment>
<dbReference type="Gene3D" id="3.30.70.260">
    <property type="match status" value="1"/>
</dbReference>
<evidence type="ECO:0000256" key="2">
    <source>
        <dbReference type="ARBA" id="ARBA00005216"/>
    </source>
</evidence>
<dbReference type="Pfam" id="PF19304">
    <property type="entry name" value="PGDH_inter"/>
    <property type="match status" value="1"/>
</dbReference>
<dbReference type="PANTHER" id="PTHR42789">
    <property type="entry name" value="D-ISOMER SPECIFIC 2-HYDROXYACID DEHYDROGENASE FAMILY PROTEIN (AFU_ORTHOLOGUE AFUA_6G10090)"/>
    <property type="match status" value="1"/>
</dbReference>
<dbReference type="CDD" id="cd04902">
    <property type="entry name" value="ACT_3PGDH-xct"/>
    <property type="match status" value="1"/>
</dbReference>
<dbReference type="SUPFAM" id="SSF52283">
    <property type="entry name" value="Formate/glycerate dehydrogenase catalytic domain-like"/>
    <property type="match status" value="1"/>
</dbReference>
<keyword evidence="6 11" id="KW-0560">Oxidoreductase</keyword>
<dbReference type="InterPro" id="IPR029009">
    <property type="entry name" value="ASB_dom_sf"/>
</dbReference>
<accession>A0A7V9Z395</accession>
<evidence type="ECO:0000256" key="11">
    <source>
        <dbReference type="RuleBase" id="RU363003"/>
    </source>
</evidence>
<comment type="function">
    <text evidence="1">Catalyzes the reversible oxidation of 3-phospho-D-glycerate to 3-phosphonooxypyruvate, the first step of the phosphorylated L-serine biosynthesis pathway. Also catalyzes the reversible oxidation of 2-hydroxyglutarate to 2-oxoglutarate.</text>
</comment>
<dbReference type="Gene3D" id="3.40.50.720">
    <property type="entry name" value="NAD(P)-binding Rossmann-like Domain"/>
    <property type="match status" value="2"/>
</dbReference>
<feature type="domain" description="ACT" evidence="12">
    <location>
        <begin position="452"/>
        <end position="524"/>
    </location>
</feature>
<dbReference type="InterPro" id="IPR029752">
    <property type="entry name" value="D-isomer_DH_CS1"/>
</dbReference>
<dbReference type="AlphaFoldDB" id="A0A7V9Z395"/>
<evidence type="ECO:0000256" key="5">
    <source>
        <dbReference type="ARBA" id="ARBA00022605"/>
    </source>
</evidence>
<dbReference type="SUPFAM" id="SSF143548">
    <property type="entry name" value="Serine metabolism enzymes domain"/>
    <property type="match status" value="1"/>
</dbReference>
<organism evidence="13 14">
    <name type="scientific">Thermaerobacillus caldiproteolyticus</name>
    <dbReference type="NCBI Taxonomy" id="247480"/>
    <lineage>
        <taxon>Bacteria</taxon>
        <taxon>Bacillati</taxon>
        <taxon>Bacillota</taxon>
        <taxon>Bacilli</taxon>
        <taxon>Bacillales</taxon>
        <taxon>Anoxybacillaceae</taxon>
        <taxon>Thermaerobacillus</taxon>
    </lineage>
</organism>
<reference evidence="13 14" key="1">
    <citation type="submission" date="2020-07" db="EMBL/GenBank/DDBJ databases">
        <title>Genomic Encyclopedia of Type Strains, Phase IV (KMG-IV): sequencing the most valuable type-strain genomes for metagenomic binning, comparative biology and taxonomic classification.</title>
        <authorList>
            <person name="Goeker M."/>
        </authorList>
    </citation>
    <scope>NUCLEOTIDE SEQUENCE [LARGE SCALE GENOMIC DNA]</scope>
    <source>
        <strain evidence="13 14">DSM 15730</strain>
    </source>
</reference>